<gene>
    <name evidence="2" type="ORF">FTUN_2872</name>
</gene>
<evidence type="ECO:0000313" key="3">
    <source>
        <dbReference type="Proteomes" id="UP000503447"/>
    </source>
</evidence>
<organism evidence="2 3">
    <name type="scientific">Frigoriglobus tundricola</name>
    <dbReference type="NCBI Taxonomy" id="2774151"/>
    <lineage>
        <taxon>Bacteria</taxon>
        <taxon>Pseudomonadati</taxon>
        <taxon>Planctomycetota</taxon>
        <taxon>Planctomycetia</taxon>
        <taxon>Gemmatales</taxon>
        <taxon>Gemmataceae</taxon>
        <taxon>Frigoriglobus</taxon>
    </lineage>
</organism>
<name>A0A6M5YMZ0_9BACT</name>
<dbReference type="KEGG" id="ftj:FTUN_2872"/>
<dbReference type="Proteomes" id="UP000503447">
    <property type="component" value="Chromosome"/>
</dbReference>
<dbReference type="EMBL" id="CP053452">
    <property type="protein sequence ID" value="QJW95325.1"/>
    <property type="molecule type" value="Genomic_DNA"/>
</dbReference>
<sequence>MGTSSHRGFSEPLPVGEGASCVTTHGAEDFNRVTERHSFSE</sequence>
<feature type="region of interest" description="Disordered" evidence="1">
    <location>
        <begin position="1"/>
        <end position="41"/>
    </location>
</feature>
<evidence type="ECO:0000256" key="1">
    <source>
        <dbReference type="SAM" id="MobiDB-lite"/>
    </source>
</evidence>
<reference evidence="3" key="1">
    <citation type="submission" date="2020-05" db="EMBL/GenBank/DDBJ databases">
        <title>Frigoriglobus tundricola gen. nov., sp. nov., a psychrotolerant cellulolytic planctomycete of the family Gemmataceae with two divergent copies of 16S rRNA gene.</title>
        <authorList>
            <person name="Kulichevskaya I.S."/>
            <person name="Ivanova A.A."/>
            <person name="Naumoff D.G."/>
            <person name="Beletsky A.V."/>
            <person name="Rijpstra W.I.C."/>
            <person name="Sinninghe Damste J.S."/>
            <person name="Mardanov A.V."/>
            <person name="Ravin N.V."/>
            <person name="Dedysh S.N."/>
        </authorList>
    </citation>
    <scope>NUCLEOTIDE SEQUENCE [LARGE SCALE GENOMIC DNA]</scope>
    <source>
        <strain evidence="3">PL17</strain>
    </source>
</reference>
<keyword evidence="3" id="KW-1185">Reference proteome</keyword>
<protein>
    <submittedName>
        <fullName evidence="2">Uncharacterized protein</fullName>
    </submittedName>
</protein>
<accession>A0A6M5YMZ0</accession>
<evidence type="ECO:0000313" key="2">
    <source>
        <dbReference type="EMBL" id="QJW95325.1"/>
    </source>
</evidence>
<dbReference type="AlphaFoldDB" id="A0A6M5YMZ0"/>
<feature type="compositionally biased region" description="Basic and acidic residues" evidence="1">
    <location>
        <begin position="26"/>
        <end position="41"/>
    </location>
</feature>
<proteinExistence type="predicted"/>